<accession>A0AAE1E691</accession>
<dbReference type="PANTHER" id="PTHR46599:SF3">
    <property type="entry name" value="PIGGYBAC TRANSPOSABLE ELEMENT-DERIVED PROTEIN 4"/>
    <property type="match status" value="1"/>
</dbReference>
<sequence>MASNRDFYRPTLTALEVIDEINNDLDNDEEDLNEGNESYDDEEGGDIFTNLMREAIDQSLDLDLSPSDLEDGLDFDLQDSHRSSSPIDVVDLQNNAERQRGRGLQRGVGRGRGRGERPNLIEHWDEAAPEAPNNIEFRGRPGLSVDTSDFTPAQYLELFFNEDLFNNLRIQTNLYASQYIDAQPNLPPHSRVQSWTETDNAEMKKFLGLILLTGIVKMPSYEKYWSNNKNLIYHHPIFGAVTTRNRFQLLLRFLHFHDNENMLEVERGQPGYDRLYKIRPILDHLFEKFQEIYTPRRDICVDESLLLWKGRLIFRQYLPLKRARFGIKNFLCCESDGGIKGSGGYCSRFRIYTGKEDPALEVQNVIPDDAQHLSMSEQMVVYLILPFLDQGYTTYMDNWYSSLRLYLYLLSKNTLACGTVRVDRGIPQQLREAAPAPNTSVALCGDHKIVATKFHSTKIVHLLSTAHGHEEQTVPNRHRREEIVKPSSIIIYNHNMS</sequence>
<feature type="domain" description="PiggyBac transposable element-derived protein" evidence="1">
    <location>
        <begin position="151"/>
        <end position="496"/>
    </location>
</feature>
<dbReference type="AlphaFoldDB" id="A0AAE1E691"/>
<evidence type="ECO:0000313" key="2">
    <source>
        <dbReference type="EMBL" id="KAK3795914.1"/>
    </source>
</evidence>
<reference evidence="2" key="1">
    <citation type="journal article" date="2023" name="G3 (Bethesda)">
        <title>A reference genome for the long-term kleptoplast-retaining sea slug Elysia crispata morphotype clarki.</title>
        <authorList>
            <person name="Eastman K.E."/>
            <person name="Pendleton A.L."/>
            <person name="Shaikh M.A."/>
            <person name="Suttiyut T."/>
            <person name="Ogas R."/>
            <person name="Tomko P."/>
            <person name="Gavelis G."/>
            <person name="Widhalm J.R."/>
            <person name="Wisecaver J.H."/>
        </authorList>
    </citation>
    <scope>NUCLEOTIDE SEQUENCE</scope>
    <source>
        <strain evidence="2">ECLA1</strain>
    </source>
</reference>
<proteinExistence type="predicted"/>
<evidence type="ECO:0000313" key="3">
    <source>
        <dbReference type="Proteomes" id="UP001283361"/>
    </source>
</evidence>
<gene>
    <name evidence="2" type="ORF">RRG08_040709</name>
</gene>
<dbReference type="Proteomes" id="UP001283361">
    <property type="component" value="Unassembled WGS sequence"/>
</dbReference>
<protein>
    <recommendedName>
        <fullName evidence="1">PiggyBac transposable element-derived protein domain-containing protein</fullName>
    </recommendedName>
</protein>
<dbReference type="Pfam" id="PF13843">
    <property type="entry name" value="DDE_Tnp_1_7"/>
    <property type="match status" value="1"/>
</dbReference>
<dbReference type="EMBL" id="JAWDGP010000969">
    <property type="protein sequence ID" value="KAK3795914.1"/>
    <property type="molecule type" value="Genomic_DNA"/>
</dbReference>
<organism evidence="2 3">
    <name type="scientific">Elysia crispata</name>
    <name type="common">lettuce slug</name>
    <dbReference type="NCBI Taxonomy" id="231223"/>
    <lineage>
        <taxon>Eukaryota</taxon>
        <taxon>Metazoa</taxon>
        <taxon>Spiralia</taxon>
        <taxon>Lophotrochozoa</taxon>
        <taxon>Mollusca</taxon>
        <taxon>Gastropoda</taxon>
        <taxon>Heterobranchia</taxon>
        <taxon>Euthyneura</taxon>
        <taxon>Panpulmonata</taxon>
        <taxon>Sacoglossa</taxon>
        <taxon>Placobranchoidea</taxon>
        <taxon>Plakobranchidae</taxon>
        <taxon>Elysia</taxon>
    </lineage>
</organism>
<dbReference type="InterPro" id="IPR029526">
    <property type="entry name" value="PGBD"/>
</dbReference>
<name>A0AAE1E691_9GAST</name>
<evidence type="ECO:0000259" key="1">
    <source>
        <dbReference type="Pfam" id="PF13843"/>
    </source>
</evidence>
<comment type="caution">
    <text evidence="2">The sequence shown here is derived from an EMBL/GenBank/DDBJ whole genome shotgun (WGS) entry which is preliminary data.</text>
</comment>
<dbReference type="PANTHER" id="PTHR46599">
    <property type="entry name" value="PIGGYBAC TRANSPOSABLE ELEMENT-DERIVED PROTEIN 4"/>
    <property type="match status" value="1"/>
</dbReference>
<keyword evidence="3" id="KW-1185">Reference proteome</keyword>